<protein>
    <submittedName>
        <fullName evidence="1">GtrA family protein</fullName>
    </submittedName>
</protein>
<sequence>MVEEQGEAGHSVMEQAKGPSLSADNGGRMLGLIQFIKFGLVGVMNTAVDFLVYALLTWFGVQYLVAQVFSYSAGTMNSYVVNKLWTFGGKGAAGAENRKAGRVDKGEFARFVLVNIGTLLLSIALLYVLKTGLGLHPLIAKIGVTAVTVVVNYIGSKLWVFRGK</sequence>
<evidence type="ECO:0000313" key="2">
    <source>
        <dbReference type="Proteomes" id="UP001631969"/>
    </source>
</evidence>
<proteinExistence type="predicted"/>
<dbReference type="EMBL" id="JBJURJ010000005">
    <property type="protein sequence ID" value="MFM9328395.1"/>
    <property type="molecule type" value="Genomic_DNA"/>
</dbReference>
<comment type="caution">
    <text evidence="1">The sequence shown here is derived from an EMBL/GenBank/DDBJ whole genome shotgun (WGS) entry which is preliminary data.</text>
</comment>
<gene>
    <name evidence="1" type="ORF">ACI1P1_08865</name>
</gene>
<reference evidence="1" key="1">
    <citation type="submission" date="2024-12" db="EMBL/GenBank/DDBJ databases">
        <authorList>
            <person name="Wu N."/>
        </authorList>
    </citation>
    <scope>NUCLEOTIDE SEQUENCE</scope>
    <source>
        <strain evidence="1">P15</strain>
    </source>
</reference>
<evidence type="ECO:0000313" key="1">
    <source>
        <dbReference type="EMBL" id="MFM9328395.1"/>
    </source>
</evidence>
<dbReference type="Proteomes" id="UP001631969">
    <property type="component" value="Unassembled WGS sequence"/>
</dbReference>
<name>A0ACC7NV94_9BACL</name>
<keyword evidence="2" id="KW-1185">Reference proteome</keyword>
<organism evidence="1 2">
    <name type="scientific">Paenibacillus mesotrionivorans</name>
    <dbReference type="NCBI Taxonomy" id="3160968"/>
    <lineage>
        <taxon>Bacteria</taxon>
        <taxon>Bacillati</taxon>
        <taxon>Bacillota</taxon>
        <taxon>Bacilli</taxon>
        <taxon>Bacillales</taxon>
        <taxon>Paenibacillaceae</taxon>
        <taxon>Paenibacillus</taxon>
    </lineage>
</organism>
<accession>A0ACC7NV94</accession>